<sequence>MPRWTFRYPRAAVSPNPWGARVRLALHLLRPQVSWRVGELPAPLRDVHWPAGVNPLGVYRDLAGARHVRLRVPGDPAAQFRAREAVRSTLLAAGLPAQPGEGVGFDVREERFDLGDTLLGLGTPQRRHLDLPLIALESDPSPSRPGLSLGGGPRQSSGGAPLLLVPEVGDLQAMLVAWQAEAAAQGWDARPPLCGADQVLLTFTRPAGIVTLTGVRLSGAAWAFTLERDAWSHLLRPTVAA</sequence>
<organism evidence="1 2">
    <name type="scientific">Deinococcus arenae</name>
    <dbReference type="NCBI Taxonomy" id="1452751"/>
    <lineage>
        <taxon>Bacteria</taxon>
        <taxon>Thermotogati</taxon>
        <taxon>Deinococcota</taxon>
        <taxon>Deinococci</taxon>
        <taxon>Deinococcales</taxon>
        <taxon>Deinococcaceae</taxon>
        <taxon>Deinococcus</taxon>
    </lineage>
</organism>
<dbReference type="AlphaFoldDB" id="A0A8H9GL08"/>
<accession>A0A8H9GL08</accession>
<name>A0A8H9GL08_9DEIO</name>
<dbReference type="Proteomes" id="UP000600547">
    <property type="component" value="Unassembled WGS sequence"/>
</dbReference>
<evidence type="ECO:0000313" key="1">
    <source>
        <dbReference type="EMBL" id="GGM31578.1"/>
    </source>
</evidence>
<dbReference type="RefSeq" id="WP_110830350.1">
    <property type="nucleotide sequence ID" value="NZ_BMQG01000001.1"/>
</dbReference>
<reference evidence="2" key="1">
    <citation type="journal article" date="2019" name="Int. J. Syst. Evol. Microbiol.">
        <title>The Global Catalogue of Microorganisms (GCM) 10K type strain sequencing project: providing services to taxonomists for standard genome sequencing and annotation.</title>
        <authorList>
            <consortium name="The Broad Institute Genomics Platform"/>
            <consortium name="The Broad Institute Genome Sequencing Center for Infectious Disease"/>
            <person name="Wu L."/>
            <person name="Ma J."/>
        </authorList>
    </citation>
    <scope>NUCLEOTIDE SEQUENCE [LARGE SCALE GENOMIC DNA]</scope>
    <source>
        <strain evidence="2">JCM 31047</strain>
    </source>
</reference>
<keyword evidence="2" id="KW-1185">Reference proteome</keyword>
<comment type="caution">
    <text evidence="1">The sequence shown here is derived from an EMBL/GenBank/DDBJ whole genome shotgun (WGS) entry which is preliminary data.</text>
</comment>
<evidence type="ECO:0000313" key="2">
    <source>
        <dbReference type="Proteomes" id="UP000600547"/>
    </source>
</evidence>
<gene>
    <name evidence="1" type="ORF">GCM10008956_04640</name>
</gene>
<protein>
    <submittedName>
        <fullName evidence="1">Uncharacterized protein</fullName>
    </submittedName>
</protein>
<proteinExistence type="predicted"/>
<dbReference type="EMBL" id="BMQG01000001">
    <property type="protein sequence ID" value="GGM31578.1"/>
    <property type="molecule type" value="Genomic_DNA"/>
</dbReference>